<dbReference type="Pfam" id="PF00612">
    <property type="entry name" value="IQ"/>
    <property type="match status" value="4"/>
</dbReference>
<dbReference type="EMBL" id="JASSZA010000006">
    <property type="protein sequence ID" value="KAK2109188.1"/>
    <property type="molecule type" value="Genomic_DNA"/>
</dbReference>
<organism evidence="3 4">
    <name type="scientific">Saguinus oedipus</name>
    <name type="common">Cotton-top tamarin</name>
    <name type="synonym">Oedipomidas oedipus</name>
    <dbReference type="NCBI Taxonomy" id="9490"/>
    <lineage>
        <taxon>Eukaryota</taxon>
        <taxon>Metazoa</taxon>
        <taxon>Chordata</taxon>
        <taxon>Craniata</taxon>
        <taxon>Vertebrata</taxon>
        <taxon>Euteleostomi</taxon>
        <taxon>Mammalia</taxon>
        <taxon>Eutheria</taxon>
        <taxon>Euarchontoglires</taxon>
        <taxon>Primates</taxon>
        <taxon>Haplorrhini</taxon>
        <taxon>Platyrrhini</taxon>
        <taxon>Cebidae</taxon>
        <taxon>Callitrichinae</taxon>
        <taxon>Saguinus</taxon>
    </lineage>
</organism>
<dbReference type="PANTHER" id="PTHR22692:SF24">
    <property type="entry name" value="MYOSIN VIIB"/>
    <property type="match status" value="1"/>
</dbReference>
<comment type="similarity">
    <text evidence="1">Belongs to the TRAFAC class myosin-kinesin ATPase superfamily. Myosin family.</text>
</comment>
<gene>
    <name evidence="3" type="primary">MYO7B_4</name>
    <name evidence="3" type="ORF">P7K49_014353</name>
</gene>
<proteinExistence type="inferred from homology"/>
<dbReference type="InterPro" id="IPR001609">
    <property type="entry name" value="Myosin_head_motor_dom-like"/>
</dbReference>
<feature type="domain" description="Myosin motor" evidence="2">
    <location>
        <begin position="1"/>
        <end position="151"/>
    </location>
</feature>
<dbReference type="SUPFAM" id="SSF52540">
    <property type="entry name" value="P-loop containing nucleoside triphosphate hydrolases"/>
    <property type="match status" value="2"/>
</dbReference>
<dbReference type="Pfam" id="PF00063">
    <property type="entry name" value="Myosin_head"/>
    <property type="match status" value="1"/>
</dbReference>
<name>A0ABQ9VII6_SAGOE</name>
<reference evidence="3 4" key="1">
    <citation type="submission" date="2023-05" db="EMBL/GenBank/DDBJ databases">
        <title>B98-5 Cell Line De Novo Hybrid Assembly: An Optical Mapping Approach.</title>
        <authorList>
            <person name="Kananen K."/>
            <person name="Auerbach J.A."/>
            <person name="Kautto E."/>
            <person name="Blachly J.S."/>
        </authorList>
    </citation>
    <scope>NUCLEOTIDE SEQUENCE [LARGE SCALE GENOMIC DNA]</scope>
    <source>
        <strain evidence="3">B95-8</strain>
        <tissue evidence="3">Cell line</tissue>
    </source>
</reference>
<dbReference type="InterPro" id="IPR000048">
    <property type="entry name" value="IQ_motif_EF-hand-BS"/>
</dbReference>
<comment type="caution">
    <text evidence="1">Lacks conserved residue(s) required for the propagation of feature annotation.</text>
</comment>
<dbReference type="InterPro" id="IPR027417">
    <property type="entry name" value="P-loop_NTPase"/>
</dbReference>
<evidence type="ECO:0000259" key="2">
    <source>
        <dbReference type="PROSITE" id="PS51456"/>
    </source>
</evidence>
<dbReference type="PANTHER" id="PTHR22692">
    <property type="entry name" value="MYOSIN VII, XV"/>
    <property type="match status" value="1"/>
</dbReference>
<dbReference type="Gene3D" id="6.20.240.20">
    <property type="match status" value="1"/>
</dbReference>
<dbReference type="Gene3D" id="1.25.40.530">
    <property type="entry name" value="MyTH4 domain"/>
    <property type="match status" value="1"/>
</dbReference>
<dbReference type="InterPro" id="IPR038185">
    <property type="entry name" value="MyTH4_dom_sf"/>
</dbReference>
<dbReference type="Proteomes" id="UP001266305">
    <property type="component" value="Unassembled WGS sequence"/>
</dbReference>
<comment type="caution">
    <text evidence="3">The sequence shown here is derived from an EMBL/GenBank/DDBJ whole genome shotgun (WGS) entry which is preliminary data.</text>
</comment>
<keyword evidence="1" id="KW-0518">Myosin</keyword>
<sequence length="406" mass="46723">MKLQVPPGLLSTLTYAGKGRLKTGVPGEKCWEQGACAGSAPHVHPQLFDRELCLRQLRYSGMMETVRIRKSGFPIRYTFQEFSQRFGVLLPSAVRMQVSAVGDGHLLRDKFRQMTLSITDMWLQTNKDWKVGKTKIFLKDHQDTLLEVQRSQLLDRAALHIQRVLRGYRYRKEFLRQRRAAVTLQAWWRGYCNRRNFKLILVGFERLQAMVRSQLLARQYQAMRQRMVQLQALCRGYLVRQQVQAKRKAVVVLQAHARGMAARRNFQQRKASVPLVIPAEAQKSQGALPAKKRKSIYDTVTDTEMVEKVFGFLPAMIGGQEGQAPPRLEDLESKTEKLPEVDLDAIPMVEEPEEDVDGLAEYTFPKFAVTYFQKSASHTHIRRPLRYPLLYHEDDADCLVPGFTGF</sequence>
<keyword evidence="4" id="KW-1185">Reference proteome</keyword>
<dbReference type="CDD" id="cd23767">
    <property type="entry name" value="IQCD"/>
    <property type="match status" value="1"/>
</dbReference>
<dbReference type="Gene3D" id="1.20.5.190">
    <property type="match status" value="2"/>
</dbReference>
<dbReference type="SMART" id="SM00015">
    <property type="entry name" value="IQ"/>
    <property type="match status" value="4"/>
</dbReference>
<protein>
    <submittedName>
        <fullName evidence="3">Unconventional myosin-VIIb</fullName>
    </submittedName>
</protein>
<accession>A0ABQ9VII6</accession>
<keyword evidence="1" id="KW-0009">Actin-binding</keyword>
<dbReference type="PROSITE" id="PS51456">
    <property type="entry name" value="MYOSIN_MOTOR"/>
    <property type="match status" value="1"/>
</dbReference>
<evidence type="ECO:0000313" key="4">
    <source>
        <dbReference type="Proteomes" id="UP001266305"/>
    </source>
</evidence>
<dbReference type="PROSITE" id="PS50096">
    <property type="entry name" value="IQ"/>
    <property type="match status" value="4"/>
</dbReference>
<dbReference type="InterPro" id="IPR051567">
    <property type="entry name" value="Unconventional_Myosin_ATPase"/>
</dbReference>
<keyword evidence="1" id="KW-0505">Motor protein</keyword>
<evidence type="ECO:0000256" key="1">
    <source>
        <dbReference type="PROSITE-ProRule" id="PRU00782"/>
    </source>
</evidence>
<evidence type="ECO:0000313" key="3">
    <source>
        <dbReference type="EMBL" id="KAK2109188.1"/>
    </source>
</evidence>